<evidence type="ECO:0000313" key="1">
    <source>
        <dbReference type="EMBL" id="OQU88307.1"/>
    </source>
</evidence>
<name>A0A1W0W1N6_SORBI</name>
<proteinExistence type="predicted"/>
<reference evidence="1 2" key="1">
    <citation type="journal article" date="2009" name="Nature">
        <title>The Sorghum bicolor genome and the diversification of grasses.</title>
        <authorList>
            <person name="Paterson A.H."/>
            <person name="Bowers J.E."/>
            <person name="Bruggmann R."/>
            <person name="Dubchak I."/>
            <person name="Grimwood J."/>
            <person name="Gundlach H."/>
            <person name="Haberer G."/>
            <person name="Hellsten U."/>
            <person name="Mitros T."/>
            <person name="Poliakov A."/>
            <person name="Schmutz J."/>
            <person name="Spannagl M."/>
            <person name="Tang H."/>
            <person name="Wang X."/>
            <person name="Wicker T."/>
            <person name="Bharti A.K."/>
            <person name="Chapman J."/>
            <person name="Feltus F.A."/>
            <person name="Gowik U."/>
            <person name="Grigoriev I.V."/>
            <person name="Lyons E."/>
            <person name="Maher C.A."/>
            <person name="Martis M."/>
            <person name="Narechania A."/>
            <person name="Otillar R.P."/>
            <person name="Penning B.W."/>
            <person name="Salamov A.A."/>
            <person name="Wang Y."/>
            <person name="Zhang L."/>
            <person name="Carpita N.C."/>
            <person name="Freeling M."/>
            <person name="Gingle A.R."/>
            <person name="Hash C.T."/>
            <person name="Keller B."/>
            <person name="Klein P."/>
            <person name="Kresovich S."/>
            <person name="McCann M.C."/>
            <person name="Ming R."/>
            <person name="Peterson D.G."/>
            <person name="Mehboob-ur-Rahman"/>
            <person name="Ware D."/>
            <person name="Westhoff P."/>
            <person name="Mayer K.F."/>
            <person name="Messing J."/>
            <person name="Rokhsar D.S."/>
        </authorList>
    </citation>
    <scope>NUCLEOTIDE SEQUENCE [LARGE SCALE GENOMIC DNA]</scope>
    <source>
        <strain evidence="2">cv. BTx623</strain>
    </source>
</reference>
<accession>A0A1W0W1N6</accession>
<sequence>MYLGVVMAGGRQLLHVRSKFQLQIEGLDVTIVATLKNFKASMKGSSSRWRPASTYTLGVFLYQRQWLAGWLLRSLMMKMTRRTLQGCGCNFLFCSEMSL</sequence>
<dbReference type="InParanoid" id="A0A1W0W1N6"/>
<evidence type="ECO:0000313" key="2">
    <source>
        <dbReference type="Proteomes" id="UP000000768"/>
    </source>
</evidence>
<dbReference type="Gramene" id="OQU88307">
    <property type="protein sequence ID" value="OQU88307"/>
    <property type="gene ID" value="SORBI_3002G007250"/>
</dbReference>
<keyword evidence="2" id="KW-1185">Reference proteome</keyword>
<gene>
    <name evidence="1" type="ORF">SORBI_3002G007250</name>
</gene>
<organism evidence="1 2">
    <name type="scientific">Sorghum bicolor</name>
    <name type="common">Sorghum</name>
    <name type="synonym">Sorghum vulgare</name>
    <dbReference type="NCBI Taxonomy" id="4558"/>
    <lineage>
        <taxon>Eukaryota</taxon>
        <taxon>Viridiplantae</taxon>
        <taxon>Streptophyta</taxon>
        <taxon>Embryophyta</taxon>
        <taxon>Tracheophyta</taxon>
        <taxon>Spermatophyta</taxon>
        <taxon>Magnoliopsida</taxon>
        <taxon>Liliopsida</taxon>
        <taxon>Poales</taxon>
        <taxon>Poaceae</taxon>
        <taxon>PACMAD clade</taxon>
        <taxon>Panicoideae</taxon>
        <taxon>Andropogonodae</taxon>
        <taxon>Andropogoneae</taxon>
        <taxon>Sorghinae</taxon>
        <taxon>Sorghum</taxon>
    </lineage>
</organism>
<dbReference type="Proteomes" id="UP000000768">
    <property type="component" value="Chromosome 2"/>
</dbReference>
<protein>
    <submittedName>
        <fullName evidence="1">Uncharacterized protein</fullName>
    </submittedName>
</protein>
<dbReference type="AlphaFoldDB" id="A0A1W0W1N6"/>
<reference evidence="2" key="2">
    <citation type="journal article" date="2018" name="Plant J.">
        <title>The Sorghum bicolor reference genome: improved assembly, gene annotations, a transcriptome atlas, and signatures of genome organization.</title>
        <authorList>
            <person name="McCormick R.F."/>
            <person name="Truong S.K."/>
            <person name="Sreedasyam A."/>
            <person name="Jenkins J."/>
            <person name="Shu S."/>
            <person name="Sims D."/>
            <person name="Kennedy M."/>
            <person name="Amirebrahimi M."/>
            <person name="Weers B.D."/>
            <person name="McKinley B."/>
            <person name="Mattison A."/>
            <person name="Morishige D.T."/>
            <person name="Grimwood J."/>
            <person name="Schmutz J."/>
            <person name="Mullet J.E."/>
        </authorList>
    </citation>
    <scope>NUCLEOTIDE SEQUENCE [LARGE SCALE GENOMIC DNA]</scope>
    <source>
        <strain evidence="2">cv. BTx623</strain>
    </source>
</reference>
<dbReference type="EMBL" id="CM000761">
    <property type="protein sequence ID" value="OQU88307.1"/>
    <property type="molecule type" value="Genomic_DNA"/>
</dbReference>